<gene>
    <name evidence="1" type="ORF">KIS1582_1384</name>
</gene>
<sequence length="62" mass="7131">MVIVFRFASYFSASFRLFSRHLLLNLPGFSTLIETISPQLKQKRKTFKDPVESFLFSGLTAT</sequence>
<comment type="caution">
    <text evidence="1">The sequence shown here is derived from an EMBL/GenBank/DDBJ whole genome shotgun (WGS) entry which is preliminary data.</text>
</comment>
<reference evidence="1 2" key="1">
    <citation type="journal article" date="2020" name="G3 (Bethesda)">
        <title>Whole Genome Sequencing and Comparative Genomics of Two Nematicidal Bacillus Strains Reveals a Wide Range of Possible Virulence Factors.</title>
        <authorList>
            <person name="Susic N."/>
            <person name="Janezic S."/>
            <person name="Rupnik M."/>
            <person name="Geric Stare B."/>
        </authorList>
    </citation>
    <scope>NUCLEOTIDE SEQUENCE [LARGE SCALE GENOMIC DNA]</scope>
    <source>
        <strain evidence="1 2">I-1582</strain>
    </source>
</reference>
<name>A0A800MYK8_CYTFI</name>
<accession>A0A800MYK8</accession>
<evidence type="ECO:0000313" key="2">
    <source>
        <dbReference type="Proteomes" id="UP000465778"/>
    </source>
</evidence>
<evidence type="ECO:0000313" key="1">
    <source>
        <dbReference type="EMBL" id="KAF0824807.1"/>
    </source>
</evidence>
<proteinExistence type="predicted"/>
<dbReference type="EMBL" id="VDEM01000010">
    <property type="protein sequence ID" value="KAF0824807.1"/>
    <property type="molecule type" value="Genomic_DNA"/>
</dbReference>
<organism evidence="1 2">
    <name type="scientific">Cytobacillus firmus</name>
    <name type="common">Bacillus firmus</name>
    <dbReference type="NCBI Taxonomy" id="1399"/>
    <lineage>
        <taxon>Bacteria</taxon>
        <taxon>Bacillati</taxon>
        <taxon>Bacillota</taxon>
        <taxon>Bacilli</taxon>
        <taxon>Bacillales</taxon>
        <taxon>Bacillaceae</taxon>
        <taxon>Cytobacillus</taxon>
    </lineage>
</organism>
<protein>
    <submittedName>
        <fullName evidence="1">Uncharacterized protein</fullName>
    </submittedName>
</protein>
<dbReference type="Proteomes" id="UP000465778">
    <property type="component" value="Unassembled WGS sequence"/>
</dbReference>
<dbReference type="AlphaFoldDB" id="A0A800MYK8"/>